<evidence type="ECO:0000256" key="1">
    <source>
        <dbReference type="ARBA" id="ARBA00012493"/>
    </source>
</evidence>
<keyword evidence="8" id="KW-0255">Endonuclease</keyword>
<dbReference type="InterPro" id="IPR050951">
    <property type="entry name" value="Retrovirus_Pol_polyprotein"/>
</dbReference>
<evidence type="ECO:0000313" key="20">
    <source>
        <dbReference type="Proteomes" id="UP000815677"/>
    </source>
</evidence>
<sequence>MTLQLGTAGSRAKIIHGANAEVRYGGVSSSEYMDVVNIDRFDAILGTKFMRKHAIALDFESNKIRQAGKDLLTLSAETEHAAEQPKDPPQRSRAACVEEVEDEETFAFLERTYLPVDGQRTLVQETETEPRPPEVDPTPAPEIILEFSRHYHPGQHGNTPNSQRARTAMASESAPAPGPPTRATQDQGPKLQPGVIEKMSTIFKQAAELQLAELAAGGKALDEADIPRLRERWMEISADIMSGVPEKMPPTRAVNHRIPLIDESMVYHYHLPRCPDAMKPQLLEKINKYVRAGWWEPVQTSQAAPMLCIPKKTGKLRTVIDARKRNDNTYKDVTPFPEQEQIRADCARAKHRSKIDMSDAYEQIRMEADDVWKTAFATVFGTFVSHTMQIGDCNAPATFQRIMTMVFQEFIGRFVHVYLNDIFVFSDSVEEHEEHLGKVFDTLRANEFYLKREKVDLYAEHLECLGAIIDDQGIHADADKMHRIREWRTPRNYNDVQRFLGLIQYLAPFLPDVTAFTSPLAGMCRNGASFLWNPIHDSPLAGMCHNGASFLWNPMHDSCFETIKAICCRTPVLKPIDPRNDEPIWVICDASVSGVGAMYGQGPTWQTCRPAGFMSRKFTNAQHNYRVFEQETLAVLEALLKWEDKLMGYRFHVVTDHKSLEFFHTQRNLSPRQVRWMEYVSRFDFDITYIKGELNKAADALSWYYENNTWDERQPQQDYASADVRLDKDLDDIPWDRREELAAIDENGEGPRRSSRLKEARRATNAEEPRDREAAEMEAAAEGPAPREEGTSVDADDPTIFASRARNAGDATAPARSDDWERTIRAGYEDDVFFKKVMEKPTEYPAFWVDNGIIYMKNRGGESVVCIPKAKLGEKLLRGAIIEQAHAVLGHLGPQRTGDYLRRWYWWPKISEEVRLFCDSCMTCQTTKKDSRKPAGKLHTLLIPERPWQSIAMDFVGPFPKSGQYDYLWVVICRLTSMVHLIPVHTRMRASELARVYVREIVRLHGLPESIVSDRDPKFTSAFWREVHRILGAKLLMSTAFHPQTDGATERANRTIAQILRAMISPDQKDWEGALPMTEFAINASVRAATGYSPFDLNCGYTPSMIREIRHRRVPKGIRDFVEQALLNLAEAHDAIIAARVFSTFQANKHRRDEPVIPEGTLVYLSAKNLSLPKARAKKLLPTFVGPYRVQKAFPDTSNYQLELPALLVDRGVHNRFHVSLLRPYVASSDELFPGRELPNPYDFGAPAPDEEHVDAIIDHMWLSTNR</sequence>
<keyword evidence="7" id="KW-0064">Aspartyl protease</keyword>
<dbReference type="CDD" id="cd09274">
    <property type="entry name" value="RNase_HI_RT_Ty3"/>
    <property type="match status" value="1"/>
</dbReference>
<name>A0ABQ0LYB1_MYCCL</name>
<dbReference type="Proteomes" id="UP000815677">
    <property type="component" value="Unassembled WGS sequence"/>
</dbReference>
<evidence type="ECO:0000256" key="2">
    <source>
        <dbReference type="ARBA" id="ARBA00022670"/>
    </source>
</evidence>
<dbReference type="Pfam" id="PF17921">
    <property type="entry name" value="Integrase_H2C2"/>
    <property type="match status" value="1"/>
</dbReference>
<evidence type="ECO:0000256" key="4">
    <source>
        <dbReference type="ARBA" id="ARBA00022695"/>
    </source>
</evidence>
<dbReference type="InterPro" id="IPR041588">
    <property type="entry name" value="Integrase_H2C2"/>
</dbReference>
<dbReference type="InterPro" id="IPR041373">
    <property type="entry name" value="RT_RNaseH"/>
</dbReference>
<keyword evidence="4" id="KW-0548">Nucleotidyltransferase</keyword>
<dbReference type="Gene3D" id="1.10.340.70">
    <property type="match status" value="1"/>
</dbReference>
<dbReference type="Gene3D" id="3.30.420.10">
    <property type="entry name" value="Ribonuclease H-like superfamily/Ribonuclease H"/>
    <property type="match status" value="1"/>
</dbReference>
<dbReference type="PANTHER" id="PTHR37984:SF5">
    <property type="entry name" value="PROTEIN NYNRIN-LIKE"/>
    <property type="match status" value="1"/>
</dbReference>
<evidence type="ECO:0000256" key="15">
    <source>
        <dbReference type="ARBA" id="ARBA00023125"/>
    </source>
</evidence>
<dbReference type="SUPFAM" id="SSF53098">
    <property type="entry name" value="Ribonuclease H-like"/>
    <property type="match status" value="1"/>
</dbReference>
<dbReference type="PANTHER" id="PTHR37984">
    <property type="entry name" value="PROTEIN CBG26694"/>
    <property type="match status" value="1"/>
</dbReference>
<keyword evidence="5" id="KW-0540">Nuclease</keyword>
<feature type="region of interest" description="Disordered" evidence="17">
    <location>
        <begin position="151"/>
        <end position="191"/>
    </location>
</feature>
<keyword evidence="16" id="KW-0233">DNA recombination</keyword>
<feature type="compositionally biased region" description="Basic and acidic residues" evidence="17">
    <location>
        <begin position="749"/>
        <end position="775"/>
    </location>
</feature>
<dbReference type="InterPro" id="IPR043128">
    <property type="entry name" value="Rev_trsase/Diguanyl_cyclase"/>
</dbReference>
<dbReference type="Pfam" id="PF24626">
    <property type="entry name" value="SH3_Tf2-1"/>
    <property type="match status" value="1"/>
</dbReference>
<keyword evidence="10" id="KW-0460">Magnesium</keyword>
<feature type="domain" description="Integrase catalytic" evidence="18">
    <location>
        <begin position="943"/>
        <end position="1102"/>
    </location>
</feature>
<proteinExistence type="predicted"/>
<evidence type="ECO:0000256" key="8">
    <source>
        <dbReference type="ARBA" id="ARBA00022759"/>
    </source>
</evidence>
<dbReference type="InterPro" id="IPR000477">
    <property type="entry name" value="RT_dom"/>
</dbReference>
<dbReference type="InterPro" id="IPR021109">
    <property type="entry name" value="Peptidase_aspartic_dom_sf"/>
</dbReference>
<evidence type="ECO:0000256" key="17">
    <source>
        <dbReference type="SAM" id="MobiDB-lite"/>
    </source>
</evidence>
<dbReference type="InterPro" id="IPR001584">
    <property type="entry name" value="Integrase_cat-core"/>
</dbReference>
<evidence type="ECO:0000256" key="6">
    <source>
        <dbReference type="ARBA" id="ARBA00022723"/>
    </source>
</evidence>
<evidence type="ECO:0000256" key="10">
    <source>
        <dbReference type="ARBA" id="ARBA00022842"/>
    </source>
</evidence>
<evidence type="ECO:0000256" key="5">
    <source>
        <dbReference type="ARBA" id="ARBA00022722"/>
    </source>
</evidence>
<dbReference type="SUPFAM" id="SSF56672">
    <property type="entry name" value="DNA/RNA polymerases"/>
    <property type="match status" value="1"/>
</dbReference>
<dbReference type="InterPro" id="IPR036397">
    <property type="entry name" value="RNaseH_sf"/>
</dbReference>
<keyword evidence="15" id="KW-0238">DNA-binding</keyword>
<keyword evidence="12" id="KW-0229">DNA integration</keyword>
<evidence type="ECO:0000256" key="16">
    <source>
        <dbReference type="ARBA" id="ARBA00023172"/>
    </source>
</evidence>
<dbReference type="Gene3D" id="3.10.10.10">
    <property type="entry name" value="HIV Type 1 Reverse Transcriptase, subunit A, domain 1"/>
    <property type="match status" value="1"/>
</dbReference>
<accession>A0ABQ0LYB1</accession>
<feature type="compositionally biased region" description="Polar residues" evidence="17">
    <location>
        <begin position="156"/>
        <end position="165"/>
    </location>
</feature>
<dbReference type="Pfam" id="PF00665">
    <property type="entry name" value="rve"/>
    <property type="match status" value="1"/>
</dbReference>
<dbReference type="EC" id="2.7.7.49" evidence="1"/>
<evidence type="ECO:0000256" key="13">
    <source>
        <dbReference type="ARBA" id="ARBA00022918"/>
    </source>
</evidence>
<evidence type="ECO:0000256" key="9">
    <source>
        <dbReference type="ARBA" id="ARBA00022801"/>
    </source>
</evidence>
<dbReference type="InterPro" id="IPR043502">
    <property type="entry name" value="DNA/RNA_pol_sf"/>
</dbReference>
<reference evidence="19" key="1">
    <citation type="submission" date="2014-09" db="EMBL/GenBank/DDBJ databases">
        <title>Genome sequence of the luminous mushroom Mycena chlorophos for searching fungal bioluminescence genes.</title>
        <authorList>
            <person name="Tanaka Y."/>
            <person name="Kasuga D."/>
            <person name="Oba Y."/>
            <person name="Hase S."/>
            <person name="Sato K."/>
            <person name="Oba Y."/>
            <person name="Sakakibara Y."/>
        </authorList>
    </citation>
    <scope>NUCLEOTIDE SEQUENCE</scope>
</reference>
<dbReference type="Pfam" id="PF00078">
    <property type="entry name" value="RVT_1"/>
    <property type="match status" value="1"/>
</dbReference>
<keyword evidence="9" id="KW-0378">Hydrolase</keyword>
<keyword evidence="6" id="KW-0479">Metal-binding</keyword>
<evidence type="ECO:0000256" key="12">
    <source>
        <dbReference type="ARBA" id="ARBA00022908"/>
    </source>
</evidence>
<keyword evidence="20" id="KW-1185">Reference proteome</keyword>
<evidence type="ECO:0000259" key="18">
    <source>
        <dbReference type="PROSITE" id="PS50994"/>
    </source>
</evidence>
<keyword evidence="11" id="KW-0694">RNA-binding</keyword>
<dbReference type="InterPro" id="IPR012337">
    <property type="entry name" value="RNaseH-like_sf"/>
</dbReference>
<dbReference type="PROSITE" id="PS50994">
    <property type="entry name" value="INTEGRASE"/>
    <property type="match status" value="1"/>
</dbReference>
<gene>
    <name evidence="19" type="ORF">MCHLO_12737</name>
</gene>
<keyword evidence="14" id="KW-0239">DNA-directed DNA polymerase</keyword>
<protein>
    <recommendedName>
        <fullName evidence="1">RNA-directed DNA polymerase</fullName>
        <ecNumber evidence="1">2.7.7.49</ecNumber>
    </recommendedName>
</protein>
<organism evidence="19 20">
    <name type="scientific">Mycena chlorophos</name>
    <name type="common">Agaric fungus</name>
    <name type="synonym">Agaricus chlorophos</name>
    <dbReference type="NCBI Taxonomy" id="658473"/>
    <lineage>
        <taxon>Eukaryota</taxon>
        <taxon>Fungi</taxon>
        <taxon>Dikarya</taxon>
        <taxon>Basidiomycota</taxon>
        <taxon>Agaricomycotina</taxon>
        <taxon>Agaricomycetes</taxon>
        <taxon>Agaricomycetidae</taxon>
        <taxon>Agaricales</taxon>
        <taxon>Marasmiineae</taxon>
        <taxon>Mycenaceae</taxon>
        <taxon>Mycena</taxon>
    </lineage>
</organism>
<dbReference type="InterPro" id="IPR056924">
    <property type="entry name" value="SH3_Tf2-1"/>
</dbReference>
<evidence type="ECO:0000256" key="3">
    <source>
        <dbReference type="ARBA" id="ARBA00022679"/>
    </source>
</evidence>
<evidence type="ECO:0000256" key="7">
    <source>
        <dbReference type="ARBA" id="ARBA00022750"/>
    </source>
</evidence>
<dbReference type="Gene3D" id="2.40.70.10">
    <property type="entry name" value="Acid Proteases"/>
    <property type="match status" value="1"/>
</dbReference>
<dbReference type="EMBL" id="DF849227">
    <property type="protein sequence ID" value="GAT56033.1"/>
    <property type="molecule type" value="Genomic_DNA"/>
</dbReference>
<keyword evidence="2" id="KW-0645">Protease</keyword>
<evidence type="ECO:0000313" key="19">
    <source>
        <dbReference type="EMBL" id="GAT56033.1"/>
    </source>
</evidence>
<evidence type="ECO:0000256" key="11">
    <source>
        <dbReference type="ARBA" id="ARBA00022884"/>
    </source>
</evidence>
<dbReference type="Gene3D" id="3.30.70.270">
    <property type="match status" value="2"/>
</dbReference>
<dbReference type="CDD" id="cd01647">
    <property type="entry name" value="RT_LTR"/>
    <property type="match status" value="1"/>
</dbReference>
<evidence type="ECO:0000256" key="14">
    <source>
        <dbReference type="ARBA" id="ARBA00022932"/>
    </source>
</evidence>
<keyword evidence="13" id="KW-0695">RNA-directed DNA polymerase</keyword>
<feature type="region of interest" description="Disordered" evidence="17">
    <location>
        <begin position="741"/>
        <end position="795"/>
    </location>
</feature>
<dbReference type="Pfam" id="PF17917">
    <property type="entry name" value="RT_RNaseH"/>
    <property type="match status" value="1"/>
</dbReference>
<keyword evidence="3" id="KW-0808">Transferase</keyword>